<dbReference type="GO" id="GO:0016301">
    <property type="term" value="F:kinase activity"/>
    <property type="evidence" value="ECO:0007669"/>
    <property type="project" value="UniProtKB-KW"/>
</dbReference>
<dbReference type="InterPro" id="IPR040999">
    <property type="entry name" value="Mak_N_cap"/>
</dbReference>
<dbReference type="RefSeq" id="WP_115850439.1">
    <property type="nucleotide sequence ID" value="NZ_QTUC01000001.1"/>
</dbReference>
<dbReference type="Pfam" id="PF18085">
    <property type="entry name" value="Mak_N_cap"/>
    <property type="match status" value="1"/>
</dbReference>
<gene>
    <name evidence="6" type="ORF">DFJ64_2317</name>
</gene>
<dbReference type="EMBL" id="QTUC01000001">
    <property type="protein sequence ID" value="REF36882.1"/>
    <property type="molecule type" value="Genomic_DNA"/>
</dbReference>
<proteinExistence type="predicted"/>
<comment type="caution">
    <text evidence="6">The sequence shown here is derived from an EMBL/GenBank/DDBJ whole genome shotgun (WGS) entry which is preliminary data.</text>
</comment>
<dbReference type="AlphaFoldDB" id="A0A3D9V4Z5"/>
<dbReference type="OrthoDB" id="3787729at2"/>
<evidence type="ECO:0000313" key="6">
    <source>
        <dbReference type="EMBL" id="REF36882.1"/>
    </source>
</evidence>
<protein>
    <recommendedName>
        <fullName evidence="5">Maltokinase N-terminal cap domain-containing protein</fullName>
    </recommendedName>
</protein>
<evidence type="ECO:0000256" key="4">
    <source>
        <dbReference type="ARBA" id="ARBA00022840"/>
    </source>
</evidence>
<keyword evidence="4" id="KW-0067">ATP-binding</keyword>
<evidence type="ECO:0000256" key="3">
    <source>
        <dbReference type="ARBA" id="ARBA00022777"/>
    </source>
</evidence>
<organism evidence="6 7">
    <name type="scientific">Thermasporomyces composti</name>
    <dbReference type="NCBI Taxonomy" id="696763"/>
    <lineage>
        <taxon>Bacteria</taxon>
        <taxon>Bacillati</taxon>
        <taxon>Actinomycetota</taxon>
        <taxon>Actinomycetes</taxon>
        <taxon>Propionibacteriales</taxon>
        <taxon>Nocardioidaceae</taxon>
        <taxon>Thermasporomyces</taxon>
    </lineage>
</organism>
<accession>A0A3D9V4Z5</accession>
<keyword evidence="3" id="KW-0418">Kinase</keyword>
<name>A0A3D9V4Z5_THECX</name>
<evidence type="ECO:0000259" key="5">
    <source>
        <dbReference type="Pfam" id="PF18085"/>
    </source>
</evidence>
<evidence type="ECO:0000313" key="7">
    <source>
        <dbReference type="Proteomes" id="UP000256485"/>
    </source>
</evidence>
<dbReference type="NCBIfam" id="NF047744">
    <property type="entry name" value="CG0192_rel"/>
    <property type="match status" value="1"/>
</dbReference>
<dbReference type="Proteomes" id="UP000256485">
    <property type="component" value="Unassembled WGS sequence"/>
</dbReference>
<dbReference type="GO" id="GO:0005524">
    <property type="term" value="F:ATP binding"/>
    <property type="evidence" value="ECO:0007669"/>
    <property type="project" value="UniProtKB-KW"/>
</dbReference>
<evidence type="ECO:0000256" key="1">
    <source>
        <dbReference type="ARBA" id="ARBA00022679"/>
    </source>
</evidence>
<keyword evidence="2" id="KW-0547">Nucleotide-binding</keyword>
<sequence>MAHIHKATLRPTKIDLLRAWLPTRPWFDADGELQRVGAYRFDDPAGQVGIEASLVRSGDGTVFHVPLTYRDAPLPGAEAFLVGTAEHSVLGQRWVYDGCGDPVAMTAFATAILTGGTQAQEYVDVGGRLEPLPPTVTVAGSGNRPEPSTEIHAVRCHDEGPTTVVRAAGIEVVVARVVGTEISVDETLAGRWDDGESVVLAGLRLV</sequence>
<keyword evidence="1" id="KW-0808">Transferase</keyword>
<evidence type="ECO:0000256" key="2">
    <source>
        <dbReference type="ARBA" id="ARBA00022741"/>
    </source>
</evidence>
<reference evidence="6 7" key="1">
    <citation type="submission" date="2018-08" db="EMBL/GenBank/DDBJ databases">
        <title>Sequencing the genomes of 1000 actinobacteria strains.</title>
        <authorList>
            <person name="Klenk H.-P."/>
        </authorList>
    </citation>
    <scope>NUCLEOTIDE SEQUENCE [LARGE SCALE GENOMIC DNA]</scope>
    <source>
        <strain evidence="6 7">DSM 22891</strain>
    </source>
</reference>
<keyword evidence="7" id="KW-1185">Reference proteome</keyword>
<feature type="domain" description="Maltokinase N-terminal cap" evidence="5">
    <location>
        <begin position="20"/>
        <end position="101"/>
    </location>
</feature>